<dbReference type="Proteomes" id="UP000054350">
    <property type="component" value="Unassembled WGS sequence"/>
</dbReference>
<dbReference type="OMA" id="VRDRGYF"/>
<evidence type="ECO:0000256" key="4">
    <source>
        <dbReference type="ARBA" id="ARBA00023242"/>
    </source>
</evidence>
<evidence type="ECO:0000313" key="8">
    <source>
        <dbReference type="EMBL" id="KNE63738.1"/>
    </source>
</evidence>
<gene>
    <name evidence="8" type="ORF">AMAG_08821</name>
</gene>
<dbReference type="InterPro" id="IPR000783">
    <property type="entry name" value="RNA_pol_subH/Rpb5_C"/>
</dbReference>
<dbReference type="GO" id="GO:0003899">
    <property type="term" value="F:DNA-directed RNA polymerase activity"/>
    <property type="evidence" value="ECO:0007669"/>
    <property type="project" value="InterPro"/>
</dbReference>
<dbReference type="GO" id="GO:0005666">
    <property type="term" value="C:RNA polymerase III complex"/>
    <property type="evidence" value="ECO:0007669"/>
    <property type="project" value="TreeGrafter"/>
</dbReference>
<dbReference type="GO" id="GO:0003677">
    <property type="term" value="F:DNA binding"/>
    <property type="evidence" value="ECO:0007669"/>
    <property type="project" value="InterPro"/>
</dbReference>
<dbReference type="GO" id="GO:0006362">
    <property type="term" value="P:transcription elongation by RNA polymerase I"/>
    <property type="evidence" value="ECO:0007669"/>
    <property type="project" value="TreeGrafter"/>
</dbReference>
<evidence type="ECO:0000259" key="6">
    <source>
        <dbReference type="Pfam" id="PF01191"/>
    </source>
</evidence>
<dbReference type="InterPro" id="IPR036710">
    <property type="entry name" value="RNA_pol_Rpb5_N_sf"/>
</dbReference>
<accession>A0A0L0SMN1</accession>
<name>A0A0L0SMN1_ALLM3</name>
<dbReference type="InterPro" id="IPR035913">
    <property type="entry name" value="RPB5-like_sf"/>
</dbReference>
<evidence type="ECO:0000256" key="1">
    <source>
        <dbReference type="ARBA" id="ARBA00004123"/>
    </source>
</evidence>
<evidence type="ECO:0000256" key="2">
    <source>
        <dbReference type="ARBA" id="ARBA00020809"/>
    </source>
</evidence>
<dbReference type="GO" id="GO:0005665">
    <property type="term" value="C:RNA polymerase II, core complex"/>
    <property type="evidence" value="ECO:0007669"/>
    <property type="project" value="TreeGrafter"/>
</dbReference>
<dbReference type="Pfam" id="PF03871">
    <property type="entry name" value="RNA_pol_Rpb5_N"/>
    <property type="match status" value="1"/>
</dbReference>
<evidence type="ECO:0000256" key="3">
    <source>
        <dbReference type="ARBA" id="ARBA00023163"/>
    </source>
</evidence>
<dbReference type="Gene3D" id="3.40.1340.10">
    <property type="entry name" value="RNA polymerase, Rpb5, N-terminal domain"/>
    <property type="match status" value="1"/>
</dbReference>
<dbReference type="FunFam" id="3.40.1340.10:FF:000001">
    <property type="entry name" value="DNA-directed RNA polymerases I, II, and III subunit RPABC1"/>
    <property type="match status" value="1"/>
</dbReference>
<comment type="similarity">
    <text evidence="5">Belongs to the archaeal Rpo5/eukaryotic RPB5 RNA polymerase subunit family.</text>
</comment>
<evidence type="ECO:0000259" key="7">
    <source>
        <dbReference type="Pfam" id="PF03871"/>
    </source>
</evidence>
<evidence type="ECO:0000256" key="5">
    <source>
        <dbReference type="ARBA" id="ARBA00025765"/>
    </source>
</evidence>
<protein>
    <recommendedName>
        <fullName evidence="2">DNA-directed RNA polymerases I, II, and III subunit RPABC1</fullName>
    </recommendedName>
</protein>
<dbReference type="Gene3D" id="3.90.940.20">
    <property type="entry name" value="RPB5-like RNA polymerase subunit"/>
    <property type="match status" value="1"/>
</dbReference>
<dbReference type="GO" id="GO:0005736">
    <property type="term" value="C:RNA polymerase I complex"/>
    <property type="evidence" value="ECO:0007669"/>
    <property type="project" value="TreeGrafter"/>
</dbReference>
<dbReference type="eggNOG" id="KOG3218">
    <property type="taxonomic scope" value="Eukaryota"/>
</dbReference>
<dbReference type="SUPFAM" id="SSF55287">
    <property type="entry name" value="RPB5-like RNA polymerase subunit"/>
    <property type="match status" value="1"/>
</dbReference>
<sequence>MSSDSERDVTRLYRVHKTIFQMMVDRGYVVQDDLLNMTLDDFRARHASSGSVQRDSSLTRIFLHRDTQEAIMVAFFAGEEKKKIGVAPIRVFCEQIVSNQITRGIIVHQQPLSPQAVKTIQNVSEKYRLEAFEEAELIVNITHHTLVPKHEVLSAEDKKNLLERYRLKETQLPRITMGDPVARYFGLRRGEVVKIIRKSETAGRYVTYRLCF</sequence>
<dbReference type="InterPro" id="IPR014381">
    <property type="entry name" value="Arch_Rpo5/euc_Rpb5"/>
</dbReference>
<proteinExistence type="inferred from homology"/>
<comment type="subcellular location">
    <subcellularLocation>
        <location evidence="1">Nucleus</location>
    </subcellularLocation>
</comment>
<reference evidence="9" key="2">
    <citation type="submission" date="2009-11" db="EMBL/GenBank/DDBJ databases">
        <title>The Genome Sequence of Allomyces macrogynus strain ATCC 38327.</title>
        <authorList>
            <consortium name="The Broad Institute Genome Sequencing Platform"/>
            <person name="Russ C."/>
            <person name="Cuomo C."/>
            <person name="Shea T."/>
            <person name="Young S.K."/>
            <person name="Zeng Q."/>
            <person name="Koehrsen M."/>
            <person name="Haas B."/>
            <person name="Borodovsky M."/>
            <person name="Guigo R."/>
            <person name="Alvarado L."/>
            <person name="Berlin A."/>
            <person name="Borenstein D."/>
            <person name="Chen Z."/>
            <person name="Engels R."/>
            <person name="Freedman E."/>
            <person name="Gellesch M."/>
            <person name="Goldberg J."/>
            <person name="Griggs A."/>
            <person name="Gujja S."/>
            <person name="Heiman D."/>
            <person name="Hepburn T."/>
            <person name="Howarth C."/>
            <person name="Jen D."/>
            <person name="Larson L."/>
            <person name="Lewis B."/>
            <person name="Mehta T."/>
            <person name="Park D."/>
            <person name="Pearson M."/>
            <person name="Roberts A."/>
            <person name="Saif S."/>
            <person name="Shenoy N."/>
            <person name="Sisk P."/>
            <person name="Stolte C."/>
            <person name="Sykes S."/>
            <person name="Walk T."/>
            <person name="White J."/>
            <person name="Yandava C."/>
            <person name="Burger G."/>
            <person name="Gray M.W."/>
            <person name="Holland P.W.H."/>
            <person name="King N."/>
            <person name="Lang F.B.F."/>
            <person name="Roger A.J."/>
            <person name="Ruiz-Trillo I."/>
            <person name="Lander E."/>
            <person name="Nusbaum C."/>
        </authorList>
    </citation>
    <scope>NUCLEOTIDE SEQUENCE [LARGE SCALE GENOMIC DNA]</scope>
    <source>
        <strain evidence="9">ATCC 38327</strain>
    </source>
</reference>
<dbReference type="SUPFAM" id="SSF53036">
    <property type="entry name" value="Eukaryotic RPB5 N-terminal domain"/>
    <property type="match status" value="1"/>
</dbReference>
<reference evidence="8 9" key="1">
    <citation type="submission" date="2009-11" db="EMBL/GenBank/DDBJ databases">
        <title>Annotation of Allomyces macrogynus ATCC 38327.</title>
        <authorList>
            <consortium name="The Broad Institute Genome Sequencing Platform"/>
            <person name="Russ C."/>
            <person name="Cuomo C."/>
            <person name="Burger G."/>
            <person name="Gray M.W."/>
            <person name="Holland P.W.H."/>
            <person name="King N."/>
            <person name="Lang F.B.F."/>
            <person name="Roger A.J."/>
            <person name="Ruiz-Trillo I."/>
            <person name="Young S.K."/>
            <person name="Zeng Q."/>
            <person name="Gargeya S."/>
            <person name="Fitzgerald M."/>
            <person name="Haas B."/>
            <person name="Abouelleil A."/>
            <person name="Alvarado L."/>
            <person name="Arachchi H.M."/>
            <person name="Berlin A."/>
            <person name="Chapman S.B."/>
            <person name="Gearin G."/>
            <person name="Goldberg J."/>
            <person name="Griggs A."/>
            <person name="Gujja S."/>
            <person name="Hansen M."/>
            <person name="Heiman D."/>
            <person name="Howarth C."/>
            <person name="Larimer J."/>
            <person name="Lui A."/>
            <person name="MacDonald P.J.P."/>
            <person name="McCowen C."/>
            <person name="Montmayeur A."/>
            <person name="Murphy C."/>
            <person name="Neiman D."/>
            <person name="Pearson M."/>
            <person name="Priest M."/>
            <person name="Roberts A."/>
            <person name="Saif S."/>
            <person name="Shea T."/>
            <person name="Sisk P."/>
            <person name="Stolte C."/>
            <person name="Sykes S."/>
            <person name="Wortman J."/>
            <person name="Nusbaum C."/>
            <person name="Birren B."/>
        </authorList>
    </citation>
    <scope>NUCLEOTIDE SEQUENCE [LARGE SCALE GENOMIC DNA]</scope>
    <source>
        <strain evidence="8 9">ATCC 38327</strain>
    </source>
</reference>
<dbReference type="NCBIfam" id="NF007129">
    <property type="entry name" value="PRK09570.1"/>
    <property type="match status" value="1"/>
</dbReference>
<dbReference type="HAMAP" id="MF_00025">
    <property type="entry name" value="RNApol_Rpo5_RPB5"/>
    <property type="match status" value="1"/>
</dbReference>
<keyword evidence="4" id="KW-0539">Nucleus</keyword>
<dbReference type="AlphaFoldDB" id="A0A0L0SMN1"/>
<keyword evidence="3" id="KW-0804">Transcription</keyword>
<dbReference type="VEuPathDB" id="FungiDB:AMAG_08821"/>
<dbReference type="STRING" id="578462.A0A0L0SMN1"/>
<dbReference type="Pfam" id="PF01191">
    <property type="entry name" value="RNA_pol_Rpb5_C"/>
    <property type="match status" value="1"/>
</dbReference>
<dbReference type="PIRSF" id="PIRSF000747">
    <property type="entry name" value="RPB5"/>
    <property type="match status" value="1"/>
</dbReference>
<keyword evidence="9" id="KW-1185">Reference proteome</keyword>
<dbReference type="InterPro" id="IPR005571">
    <property type="entry name" value="RNA_pol_Rpb5_N"/>
</dbReference>
<dbReference type="GO" id="GO:0042797">
    <property type="term" value="P:tRNA transcription by RNA polymerase III"/>
    <property type="evidence" value="ECO:0007669"/>
    <property type="project" value="TreeGrafter"/>
</dbReference>
<feature type="domain" description="RNA polymerase subunit H/Rpb5 C-terminal" evidence="6">
    <location>
        <begin position="139"/>
        <end position="211"/>
    </location>
</feature>
<organism evidence="8 9">
    <name type="scientific">Allomyces macrogynus (strain ATCC 38327)</name>
    <name type="common">Allomyces javanicus var. macrogynus</name>
    <dbReference type="NCBI Taxonomy" id="578462"/>
    <lineage>
        <taxon>Eukaryota</taxon>
        <taxon>Fungi</taxon>
        <taxon>Fungi incertae sedis</taxon>
        <taxon>Blastocladiomycota</taxon>
        <taxon>Blastocladiomycetes</taxon>
        <taxon>Blastocladiales</taxon>
        <taxon>Blastocladiaceae</taxon>
        <taxon>Allomyces</taxon>
    </lineage>
</organism>
<dbReference type="OrthoDB" id="248779at2759"/>
<dbReference type="PANTHER" id="PTHR10535">
    <property type="entry name" value="DNA-DIRECTED RNA POLYMERASES I, II, AND III SUBUNIT RPABC1"/>
    <property type="match status" value="1"/>
</dbReference>
<dbReference type="FunFam" id="3.90.940.20:FF:000001">
    <property type="entry name" value="DNA-directed RNA polymerases I, II, and III subunit RPABC1"/>
    <property type="match status" value="1"/>
</dbReference>
<dbReference type="GO" id="GO:0006366">
    <property type="term" value="P:transcription by RNA polymerase II"/>
    <property type="evidence" value="ECO:0007669"/>
    <property type="project" value="TreeGrafter"/>
</dbReference>
<feature type="domain" description="RNA polymerase Rpb5 N-terminal" evidence="7">
    <location>
        <begin position="6"/>
        <end position="96"/>
    </location>
</feature>
<dbReference type="EMBL" id="GG745343">
    <property type="protein sequence ID" value="KNE63738.1"/>
    <property type="molecule type" value="Genomic_DNA"/>
</dbReference>
<dbReference type="PANTHER" id="PTHR10535:SF0">
    <property type="entry name" value="DNA-DIRECTED RNA POLYMERASES I, II, AND III SUBUNIT RPABC1"/>
    <property type="match status" value="1"/>
</dbReference>
<evidence type="ECO:0000313" key="9">
    <source>
        <dbReference type="Proteomes" id="UP000054350"/>
    </source>
</evidence>